<dbReference type="OrthoDB" id="1751882at2759"/>
<organism evidence="1 2">
    <name type="scientific">Castanea mollissima</name>
    <name type="common">Chinese chestnut</name>
    <dbReference type="NCBI Taxonomy" id="60419"/>
    <lineage>
        <taxon>Eukaryota</taxon>
        <taxon>Viridiplantae</taxon>
        <taxon>Streptophyta</taxon>
        <taxon>Embryophyta</taxon>
        <taxon>Tracheophyta</taxon>
        <taxon>Spermatophyta</taxon>
        <taxon>Magnoliopsida</taxon>
        <taxon>eudicotyledons</taxon>
        <taxon>Gunneridae</taxon>
        <taxon>Pentapetalae</taxon>
        <taxon>rosids</taxon>
        <taxon>fabids</taxon>
        <taxon>Fagales</taxon>
        <taxon>Fagaceae</taxon>
        <taxon>Castanea</taxon>
    </lineage>
</organism>
<proteinExistence type="predicted"/>
<name>A0A8J4VXB0_9ROSI</name>
<sequence length="87" mass="10268">MWGFSEVLRVEKFRKGLEFKIRQRLITSRVEDYKNLVILAKAVEEDIQERTKIKAMLELSSSKIVKFNQPWKGKSSLNSSKKNAFQY</sequence>
<protein>
    <submittedName>
        <fullName evidence="1">Uncharacterized protein</fullName>
    </submittedName>
</protein>
<accession>A0A8J4VXB0</accession>
<dbReference type="AlphaFoldDB" id="A0A8J4VXB0"/>
<reference evidence="1" key="1">
    <citation type="submission" date="2020-03" db="EMBL/GenBank/DDBJ databases">
        <title>Castanea mollissima Vanexum genome sequencing.</title>
        <authorList>
            <person name="Staton M."/>
        </authorList>
    </citation>
    <scope>NUCLEOTIDE SEQUENCE</scope>
    <source>
        <tissue evidence="1">Leaf</tissue>
    </source>
</reference>
<gene>
    <name evidence="1" type="ORF">CMV_010990</name>
</gene>
<dbReference type="Proteomes" id="UP000737018">
    <property type="component" value="Unassembled WGS sequence"/>
</dbReference>
<comment type="caution">
    <text evidence="1">The sequence shown here is derived from an EMBL/GenBank/DDBJ whole genome shotgun (WGS) entry which is preliminary data.</text>
</comment>
<evidence type="ECO:0000313" key="1">
    <source>
        <dbReference type="EMBL" id="KAF3964754.1"/>
    </source>
</evidence>
<evidence type="ECO:0000313" key="2">
    <source>
        <dbReference type="Proteomes" id="UP000737018"/>
    </source>
</evidence>
<keyword evidence="2" id="KW-1185">Reference proteome</keyword>
<dbReference type="EMBL" id="JRKL02001318">
    <property type="protein sequence ID" value="KAF3964754.1"/>
    <property type="molecule type" value="Genomic_DNA"/>
</dbReference>